<feature type="domain" description="YdbS-like PH" evidence="1">
    <location>
        <begin position="22"/>
        <end position="96"/>
    </location>
</feature>
<gene>
    <name evidence="2" type="ORF">AR1Y2_1596</name>
</gene>
<dbReference type="InterPro" id="IPR005182">
    <property type="entry name" value="YdbS-like_PH"/>
</dbReference>
<reference evidence="2 3" key="1">
    <citation type="submission" date="2019-05" db="EMBL/GenBank/DDBJ databases">
        <title>Complete genome sequencing of Anaerostipes rhamnosivorans.</title>
        <authorList>
            <person name="Bui T.P.N."/>
            <person name="de Vos W.M."/>
        </authorList>
    </citation>
    <scope>NUCLEOTIDE SEQUENCE [LARGE SCALE GENOMIC DNA]</scope>
    <source>
        <strain evidence="2 3">1y2</strain>
    </source>
</reference>
<keyword evidence="3" id="KW-1185">Reference proteome</keyword>
<proteinExistence type="predicted"/>
<organism evidence="2 3">
    <name type="scientific">Anaerostipes rhamnosivorans</name>
    <dbReference type="NCBI Taxonomy" id="1229621"/>
    <lineage>
        <taxon>Bacteria</taxon>
        <taxon>Bacillati</taxon>
        <taxon>Bacillota</taxon>
        <taxon>Clostridia</taxon>
        <taxon>Lachnospirales</taxon>
        <taxon>Lachnospiraceae</taxon>
        <taxon>Anaerostipes</taxon>
    </lineage>
</organism>
<evidence type="ECO:0000313" key="2">
    <source>
        <dbReference type="EMBL" id="QCP35050.1"/>
    </source>
</evidence>
<evidence type="ECO:0000259" key="1">
    <source>
        <dbReference type="Pfam" id="PF03703"/>
    </source>
</evidence>
<accession>A0A4V1EG70</accession>
<dbReference type="EMBL" id="CP040058">
    <property type="protein sequence ID" value="QCP35050.1"/>
    <property type="molecule type" value="Genomic_DNA"/>
</dbReference>
<dbReference type="Pfam" id="PF03703">
    <property type="entry name" value="bPH_2"/>
    <property type="match status" value="1"/>
</dbReference>
<name>A0A4V1EG70_9FIRM</name>
<dbReference type="RefSeq" id="WP_137328479.1">
    <property type="nucleotide sequence ID" value="NZ_CP040058.1"/>
</dbReference>
<dbReference type="KEGG" id="arf:AR1Y2_1596"/>
<dbReference type="AlphaFoldDB" id="A0A4V1EG70"/>
<protein>
    <recommendedName>
        <fullName evidence="1">YdbS-like PH domain-containing protein</fullName>
    </recommendedName>
</protein>
<evidence type="ECO:0000313" key="3">
    <source>
        <dbReference type="Proteomes" id="UP000298653"/>
    </source>
</evidence>
<dbReference type="OrthoDB" id="9790842at2"/>
<sequence length="131" mass="15596">MIDEQNKTWSDRRHLMWWPITFTKYRVENQRLYTETGLLSTHEEECLLYRIMDVSYERSFGNRVFGTGTIRLTTKDASTPVIELKNIADSRRVKDLLSQWIEEERIAKRVVGRDMYGASSHMDDDMPDRDM</sequence>
<dbReference type="Proteomes" id="UP000298653">
    <property type="component" value="Chromosome"/>
</dbReference>